<organism evidence="2 3">
    <name type="scientific">Vigna unguiculata</name>
    <name type="common">Cowpea</name>
    <dbReference type="NCBI Taxonomy" id="3917"/>
    <lineage>
        <taxon>Eukaryota</taxon>
        <taxon>Viridiplantae</taxon>
        <taxon>Streptophyta</taxon>
        <taxon>Embryophyta</taxon>
        <taxon>Tracheophyta</taxon>
        <taxon>Spermatophyta</taxon>
        <taxon>Magnoliopsida</taxon>
        <taxon>eudicotyledons</taxon>
        <taxon>Gunneridae</taxon>
        <taxon>Pentapetalae</taxon>
        <taxon>rosids</taxon>
        <taxon>fabids</taxon>
        <taxon>Fabales</taxon>
        <taxon>Fabaceae</taxon>
        <taxon>Papilionoideae</taxon>
        <taxon>50 kb inversion clade</taxon>
        <taxon>NPAAA clade</taxon>
        <taxon>indigoferoid/millettioid clade</taxon>
        <taxon>Phaseoleae</taxon>
        <taxon>Vigna</taxon>
    </lineage>
</organism>
<evidence type="ECO:0000313" key="2">
    <source>
        <dbReference type="EMBL" id="QCD93157.1"/>
    </source>
</evidence>
<gene>
    <name evidence="2" type="ORF">DEO72_LG5g1228</name>
</gene>
<proteinExistence type="predicted"/>
<sequence length="242" mass="26233">MPCGNPHLLKLANQNKPPAAANLADIHAAAAVSPLLHHHRPCTTPSTPSLHQKRRGHHVLPFTRSSSFAPPSPHSRRHHYSSSFAPPSLHLAPPRVLLPQPQTNHPAVPLAIIFSVAPPDRAVHHLFCSTAPSPSCRAERHREHTTTPEPPHLHLLASASAATTRTSAATAPATTAPHRRTTMNHRAVTREGEECESETLILEGDSLRHVSASDRTVKLVNWSTLVNWSKSAVNSGQNCKYG</sequence>
<reference evidence="2 3" key="1">
    <citation type="submission" date="2019-04" db="EMBL/GenBank/DDBJ databases">
        <title>An improved genome assembly and genetic linkage map for asparagus bean, Vigna unguiculata ssp. sesquipedialis.</title>
        <authorList>
            <person name="Xia Q."/>
            <person name="Zhang R."/>
            <person name="Dong Y."/>
        </authorList>
    </citation>
    <scope>NUCLEOTIDE SEQUENCE [LARGE SCALE GENOMIC DNA]</scope>
    <source>
        <tissue evidence="2">Leaf</tissue>
    </source>
</reference>
<dbReference type="Proteomes" id="UP000501690">
    <property type="component" value="Linkage Group LG5"/>
</dbReference>
<protein>
    <submittedName>
        <fullName evidence="2">Uncharacterized protein</fullName>
    </submittedName>
</protein>
<dbReference type="EMBL" id="CP039349">
    <property type="protein sequence ID" value="QCD93157.1"/>
    <property type="molecule type" value="Genomic_DNA"/>
</dbReference>
<feature type="region of interest" description="Disordered" evidence="1">
    <location>
        <begin position="62"/>
        <end position="86"/>
    </location>
</feature>
<keyword evidence="3" id="KW-1185">Reference proteome</keyword>
<dbReference type="AlphaFoldDB" id="A0A4D6LWV0"/>
<evidence type="ECO:0000256" key="1">
    <source>
        <dbReference type="SAM" id="MobiDB-lite"/>
    </source>
</evidence>
<name>A0A4D6LWV0_VIGUN</name>
<evidence type="ECO:0000313" key="3">
    <source>
        <dbReference type="Proteomes" id="UP000501690"/>
    </source>
</evidence>
<accession>A0A4D6LWV0</accession>